<reference evidence="1 2" key="1">
    <citation type="submission" date="2021-02" db="EMBL/GenBank/DDBJ databases">
        <title>Streptomyces spirodelae sp. nov., isolated from duckweed.</title>
        <authorList>
            <person name="Saimee Y."/>
            <person name="Duangmal K."/>
        </authorList>
    </citation>
    <scope>NUCLEOTIDE SEQUENCE [LARGE SCALE GENOMIC DNA]</scope>
    <source>
        <strain evidence="1 2">DSM 42105</strain>
    </source>
</reference>
<comment type="caution">
    <text evidence="1">The sequence shown here is derived from an EMBL/GenBank/DDBJ whole genome shotgun (WGS) entry which is preliminary data.</text>
</comment>
<protein>
    <submittedName>
        <fullName evidence="1">Uncharacterized protein</fullName>
    </submittedName>
</protein>
<proteinExistence type="predicted"/>
<dbReference type="EMBL" id="JAFFZM010000022">
    <property type="protein sequence ID" value="MBO8202264.1"/>
    <property type="molecule type" value="Genomic_DNA"/>
</dbReference>
<dbReference type="RefSeq" id="WP_209213819.1">
    <property type="nucleotide sequence ID" value="NZ_JAFFZM010000022.1"/>
</dbReference>
<name>A0ABS3Y3L9_9ACTN</name>
<evidence type="ECO:0000313" key="1">
    <source>
        <dbReference type="EMBL" id="MBO8202264.1"/>
    </source>
</evidence>
<evidence type="ECO:0000313" key="2">
    <source>
        <dbReference type="Proteomes" id="UP000721954"/>
    </source>
</evidence>
<keyword evidence="2" id="KW-1185">Reference proteome</keyword>
<dbReference type="Proteomes" id="UP000721954">
    <property type="component" value="Unassembled WGS sequence"/>
</dbReference>
<organism evidence="1 2">
    <name type="scientific">Streptomyces smyrnaeus</name>
    <dbReference type="NCBI Taxonomy" id="1387713"/>
    <lineage>
        <taxon>Bacteria</taxon>
        <taxon>Bacillati</taxon>
        <taxon>Actinomycetota</taxon>
        <taxon>Actinomycetes</taxon>
        <taxon>Kitasatosporales</taxon>
        <taxon>Streptomycetaceae</taxon>
        <taxon>Streptomyces</taxon>
    </lineage>
</organism>
<dbReference type="Gene3D" id="3.40.30.10">
    <property type="entry name" value="Glutaredoxin"/>
    <property type="match status" value="1"/>
</dbReference>
<accession>A0ABS3Y3L9</accession>
<sequence>MERRNIWEDERAAAYVRSVTGGDETVPTVEVAGQAQVNPRARDVLALAR</sequence>
<dbReference type="GeneID" id="96262635"/>
<gene>
    <name evidence="1" type="ORF">JW613_28845</name>
</gene>